<comment type="caution">
    <text evidence="1">The sequence shown here is derived from an EMBL/GenBank/DDBJ whole genome shotgun (WGS) entry which is preliminary data.</text>
</comment>
<sequence length="174" mass="19960">MFVLIGSFALAAIAMVVWFHWPTLADAAEIWWAKLGRIKPRHIVRVFYRITVTHRARNRMLAHVHDVATALRISPDALEYAIYDYNRCLDLGQQGRYVEGWDLLHKTAPDYSDDVFSLAVCTALLHRGILWGSLAGSQYDLLQQLCMDFEAGGELTAFLSRVDRRNPYLDKLHK</sequence>
<evidence type="ECO:0000313" key="1">
    <source>
        <dbReference type="EMBL" id="GGN10016.1"/>
    </source>
</evidence>
<keyword evidence="2" id="KW-1185">Reference proteome</keyword>
<organism evidence="1 2">
    <name type="scientific">Lentzea pudingi</name>
    <dbReference type="NCBI Taxonomy" id="1789439"/>
    <lineage>
        <taxon>Bacteria</taxon>
        <taxon>Bacillati</taxon>
        <taxon>Actinomycetota</taxon>
        <taxon>Actinomycetes</taxon>
        <taxon>Pseudonocardiales</taxon>
        <taxon>Pseudonocardiaceae</taxon>
        <taxon>Lentzea</taxon>
    </lineage>
</organism>
<proteinExistence type="predicted"/>
<reference evidence="2" key="1">
    <citation type="journal article" date="2019" name="Int. J. Syst. Evol. Microbiol.">
        <title>The Global Catalogue of Microorganisms (GCM) 10K type strain sequencing project: providing services to taxonomists for standard genome sequencing and annotation.</title>
        <authorList>
            <consortium name="The Broad Institute Genomics Platform"/>
            <consortium name="The Broad Institute Genome Sequencing Center for Infectious Disease"/>
            <person name="Wu L."/>
            <person name="Ma J."/>
        </authorList>
    </citation>
    <scope>NUCLEOTIDE SEQUENCE [LARGE SCALE GENOMIC DNA]</scope>
    <source>
        <strain evidence="2">CGMCC 4.7319</strain>
    </source>
</reference>
<accession>A0ABQ2IFY6</accession>
<protein>
    <submittedName>
        <fullName evidence="1">Uncharacterized protein</fullName>
    </submittedName>
</protein>
<gene>
    <name evidence="1" type="ORF">GCM10011609_57250</name>
</gene>
<dbReference type="Proteomes" id="UP000597656">
    <property type="component" value="Unassembled WGS sequence"/>
</dbReference>
<dbReference type="EMBL" id="BMNC01000009">
    <property type="protein sequence ID" value="GGN10016.1"/>
    <property type="molecule type" value="Genomic_DNA"/>
</dbReference>
<dbReference type="RefSeq" id="WP_189157939.1">
    <property type="nucleotide sequence ID" value="NZ_BMNC01000009.1"/>
</dbReference>
<name>A0ABQ2IFY6_9PSEU</name>
<evidence type="ECO:0000313" key="2">
    <source>
        <dbReference type="Proteomes" id="UP000597656"/>
    </source>
</evidence>